<keyword evidence="4" id="KW-0067">ATP-binding</keyword>
<evidence type="ECO:0000313" key="6">
    <source>
        <dbReference type="EMBL" id="KAL0640231.1"/>
    </source>
</evidence>
<accession>A0ABR3GWC7</accession>
<keyword evidence="2" id="KW-0378">Hydrolase</keyword>
<reference evidence="6 7" key="1">
    <citation type="submission" date="2024-02" db="EMBL/GenBank/DDBJ databases">
        <title>Discinaceae phylogenomics.</title>
        <authorList>
            <person name="Dirks A.C."/>
            <person name="James T.Y."/>
        </authorList>
    </citation>
    <scope>NUCLEOTIDE SEQUENCE [LARGE SCALE GENOMIC DNA]</scope>
    <source>
        <strain evidence="6 7">ACD0624</strain>
    </source>
</reference>
<name>A0ABR3GWC7_9PEZI</name>
<dbReference type="PANTHER" id="PTHR11070:SF2">
    <property type="entry name" value="ATP-DEPENDENT DNA HELICASE SRS2"/>
    <property type="match status" value="1"/>
</dbReference>
<dbReference type="Pfam" id="PF00580">
    <property type="entry name" value="UvrD-helicase"/>
    <property type="match status" value="1"/>
</dbReference>
<comment type="caution">
    <text evidence="6">The sequence shown here is derived from an EMBL/GenBank/DDBJ whole genome shotgun (WGS) entry which is preliminary data.</text>
</comment>
<dbReference type="SUPFAM" id="SSF52540">
    <property type="entry name" value="P-loop containing nucleoside triphosphate hydrolases"/>
    <property type="match status" value="1"/>
</dbReference>
<sequence length="659" mass="75519">MDEMISRVRSLEIEKTIVYNYHSFGCEFYSDECFTNEGLKRVVEDDMQPRKSLPQFDILALDEQQDMNPIFYKFVCKVIKDRGSWPQFLILGDIRQGIYTFNGSDVRFLTLAGDLFQNPDGGVKSDWTKIEQRTSYRIPKLNVKFINEQVLKAPKGEDILAVKPDETIRPRYVICDGLSDGPLNEILRLISLGLSPSQIIVLAPSVRSKQAKSLRHLANQLALNHPSIPVHISTDDEAEISPLVTQGKIIFTTYHQAKGIEREAAIVFGFDESYIRNRPELQSADNPQYVAVTRARTHLVLIHDHRYDYLPFIDQKTLPESCEMVELQDIKKIGGYKMKLPMWDITSLTRYISEQVMSDCFAMLELRQVVKSRRCRDWPVTEVEVQEGIWEYVADITGTAIPAIYESKTAAPCVWFSDLFRKLQKEPLPGILKLLPLRYIERLRSLEKKASTGTLDIADILYLVNVSNAYCSGYLVKVLYIPFDKYTWFTEAHAMAAYNTLKRCISTSIFYEKTVGHMFSNLPVYQGRAWICGRMDISNKYRVWELKWAKTTRPENVLQLGLYGTIMIALNEHVKSWQRLMLINVPLNQIIEVKPKKLEGGKDAFLEVLRRLVAAKTEQAAIRLNDKEFLNEAAGGFKNSIGKVTVPSWLSDGGKRRTP</sequence>
<evidence type="ECO:0000256" key="4">
    <source>
        <dbReference type="ARBA" id="ARBA00022840"/>
    </source>
</evidence>
<dbReference type="InterPro" id="IPR014016">
    <property type="entry name" value="UvrD-like_ATP-bd"/>
</dbReference>
<gene>
    <name evidence="6" type="ORF">Q9L58_000789</name>
</gene>
<feature type="domain" description="UvrD-like helicase ATP-binding" evidence="5">
    <location>
        <begin position="55"/>
        <end position="112"/>
    </location>
</feature>
<keyword evidence="1" id="KW-0547">Nucleotide-binding</keyword>
<evidence type="ECO:0000256" key="2">
    <source>
        <dbReference type="ARBA" id="ARBA00022801"/>
    </source>
</evidence>
<dbReference type="InterPro" id="IPR027417">
    <property type="entry name" value="P-loop_NTPase"/>
</dbReference>
<organism evidence="6 7">
    <name type="scientific">Discina gigas</name>
    <dbReference type="NCBI Taxonomy" id="1032678"/>
    <lineage>
        <taxon>Eukaryota</taxon>
        <taxon>Fungi</taxon>
        <taxon>Dikarya</taxon>
        <taxon>Ascomycota</taxon>
        <taxon>Pezizomycotina</taxon>
        <taxon>Pezizomycetes</taxon>
        <taxon>Pezizales</taxon>
        <taxon>Discinaceae</taxon>
        <taxon>Discina</taxon>
    </lineage>
</organism>
<evidence type="ECO:0000256" key="3">
    <source>
        <dbReference type="ARBA" id="ARBA00022806"/>
    </source>
</evidence>
<dbReference type="PANTHER" id="PTHR11070">
    <property type="entry name" value="UVRD / RECB / PCRA DNA HELICASE FAMILY MEMBER"/>
    <property type="match status" value="1"/>
</dbReference>
<proteinExistence type="predicted"/>
<dbReference type="Proteomes" id="UP001447188">
    <property type="component" value="Unassembled WGS sequence"/>
</dbReference>
<evidence type="ECO:0000259" key="5">
    <source>
        <dbReference type="Pfam" id="PF00580"/>
    </source>
</evidence>
<evidence type="ECO:0000256" key="1">
    <source>
        <dbReference type="ARBA" id="ARBA00022741"/>
    </source>
</evidence>
<keyword evidence="7" id="KW-1185">Reference proteome</keyword>
<dbReference type="InterPro" id="IPR000212">
    <property type="entry name" value="DNA_helicase_UvrD/REP"/>
</dbReference>
<protein>
    <recommendedName>
        <fullName evidence="5">UvrD-like helicase ATP-binding domain-containing protein</fullName>
    </recommendedName>
</protein>
<keyword evidence="3" id="KW-0347">Helicase</keyword>
<dbReference type="EMBL" id="JBBBZM010000005">
    <property type="protein sequence ID" value="KAL0640231.1"/>
    <property type="molecule type" value="Genomic_DNA"/>
</dbReference>
<dbReference type="Gene3D" id="3.40.50.300">
    <property type="entry name" value="P-loop containing nucleotide triphosphate hydrolases"/>
    <property type="match status" value="2"/>
</dbReference>
<evidence type="ECO:0000313" key="7">
    <source>
        <dbReference type="Proteomes" id="UP001447188"/>
    </source>
</evidence>